<sequence>MEVTTFARFKAADPVSIIFYSSSSSVPTGAQGTDEGGAGQTIDYRANGLRQPVQAGHIM</sequence>
<accession>A0A917RHD2</accession>
<gene>
    <name evidence="1" type="ORF">GCM10011588_23220</name>
</gene>
<name>A0A917RHD2_9NOCA</name>
<organism evidence="1 2">
    <name type="scientific">Nocardia jinanensis</name>
    <dbReference type="NCBI Taxonomy" id="382504"/>
    <lineage>
        <taxon>Bacteria</taxon>
        <taxon>Bacillati</taxon>
        <taxon>Actinomycetota</taxon>
        <taxon>Actinomycetes</taxon>
        <taxon>Mycobacteriales</taxon>
        <taxon>Nocardiaceae</taxon>
        <taxon>Nocardia</taxon>
    </lineage>
</organism>
<evidence type="ECO:0000313" key="2">
    <source>
        <dbReference type="Proteomes" id="UP000638263"/>
    </source>
</evidence>
<reference evidence="1" key="2">
    <citation type="submission" date="2020-09" db="EMBL/GenBank/DDBJ databases">
        <authorList>
            <person name="Sun Q."/>
            <person name="Zhou Y."/>
        </authorList>
    </citation>
    <scope>NUCLEOTIDE SEQUENCE</scope>
    <source>
        <strain evidence="1">CGMCC 4.3508</strain>
    </source>
</reference>
<reference evidence="1" key="1">
    <citation type="journal article" date="2014" name="Int. J. Syst. Evol. Microbiol.">
        <title>Complete genome sequence of Corynebacterium casei LMG S-19264T (=DSM 44701T), isolated from a smear-ripened cheese.</title>
        <authorList>
            <consortium name="US DOE Joint Genome Institute (JGI-PGF)"/>
            <person name="Walter F."/>
            <person name="Albersmeier A."/>
            <person name="Kalinowski J."/>
            <person name="Ruckert C."/>
        </authorList>
    </citation>
    <scope>NUCLEOTIDE SEQUENCE</scope>
    <source>
        <strain evidence="1">CGMCC 4.3508</strain>
    </source>
</reference>
<keyword evidence="2" id="KW-1185">Reference proteome</keyword>
<proteinExistence type="predicted"/>
<dbReference type="AlphaFoldDB" id="A0A917RHD2"/>
<evidence type="ECO:0000313" key="1">
    <source>
        <dbReference type="EMBL" id="GGL08239.1"/>
    </source>
</evidence>
<protein>
    <submittedName>
        <fullName evidence="1">Uncharacterized protein</fullName>
    </submittedName>
</protein>
<dbReference type="Proteomes" id="UP000638263">
    <property type="component" value="Unassembled WGS sequence"/>
</dbReference>
<dbReference type="EMBL" id="BMMH01000004">
    <property type="protein sequence ID" value="GGL08239.1"/>
    <property type="molecule type" value="Genomic_DNA"/>
</dbReference>
<comment type="caution">
    <text evidence="1">The sequence shown here is derived from an EMBL/GenBank/DDBJ whole genome shotgun (WGS) entry which is preliminary data.</text>
</comment>